<accession>A0A831STA4</accession>
<dbReference type="AlphaFoldDB" id="A0A831STA4"/>
<organism evidence="1">
    <name type="scientific">Prosthecochloris aestuarii</name>
    <dbReference type="NCBI Taxonomy" id="1102"/>
    <lineage>
        <taxon>Bacteria</taxon>
        <taxon>Pseudomonadati</taxon>
        <taxon>Chlorobiota</taxon>
        <taxon>Chlorobiia</taxon>
        <taxon>Chlorobiales</taxon>
        <taxon>Chlorobiaceae</taxon>
        <taxon>Prosthecochloris</taxon>
    </lineage>
</organism>
<dbReference type="Proteomes" id="UP000886335">
    <property type="component" value="Unassembled WGS sequence"/>
</dbReference>
<dbReference type="EMBL" id="DSBW01000099">
    <property type="protein sequence ID" value="HED30905.1"/>
    <property type="molecule type" value="Genomic_DNA"/>
</dbReference>
<gene>
    <name evidence="1" type="ORF">ENN50_04315</name>
</gene>
<comment type="caution">
    <text evidence="1">The sequence shown here is derived from an EMBL/GenBank/DDBJ whole genome shotgun (WGS) entry which is preliminary data.</text>
</comment>
<protein>
    <submittedName>
        <fullName evidence="1">Uncharacterized protein</fullName>
    </submittedName>
</protein>
<name>A0A831STA4_PROAE</name>
<reference evidence="1" key="1">
    <citation type="journal article" date="2020" name="mSystems">
        <title>Genome- and Community-Level Interaction Insights into Carbon Utilization and Element Cycling Functions of Hydrothermarchaeota in Hydrothermal Sediment.</title>
        <authorList>
            <person name="Zhou Z."/>
            <person name="Liu Y."/>
            <person name="Xu W."/>
            <person name="Pan J."/>
            <person name="Luo Z.H."/>
            <person name="Li M."/>
        </authorList>
    </citation>
    <scope>NUCLEOTIDE SEQUENCE [LARGE SCALE GENOMIC DNA]</scope>
    <source>
        <strain evidence="1">SpSt-1181</strain>
    </source>
</reference>
<proteinExistence type="predicted"/>
<evidence type="ECO:0000313" key="1">
    <source>
        <dbReference type="EMBL" id="HED30905.1"/>
    </source>
</evidence>
<sequence>MAGQIRFTGTLRDMTRQLYAETVATIEELFAENQPGPSMQLSNIRICCGSEKVNRRDGSYCLPDNTPWLAELTFGAEPSSVKTDSRTEFGALPSGCIGDWPCIALQGVGNEWGGRLERVGFRKVSELAALDHQGVLKLKKRLSSNRVFEFHRKALTALVPCPVLPITSLDLLCPFDILSLSETEALAAAPDLSVSQWQELTGFLGSLVAVACDSYLSRWTLARLLDR</sequence>